<evidence type="ECO:0000313" key="1">
    <source>
        <dbReference type="EMBL" id="PZF77744.1"/>
    </source>
</evidence>
<dbReference type="InterPro" id="IPR006279">
    <property type="entry name" value="SoxD"/>
</dbReference>
<accession>A0A2W2BBZ0</accession>
<gene>
    <name evidence="1" type="ORF">DK847_04740</name>
</gene>
<dbReference type="GO" id="GO:0008115">
    <property type="term" value="F:sarcosine oxidase activity"/>
    <property type="evidence" value="ECO:0007669"/>
    <property type="project" value="InterPro"/>
</dbReference>
<dbReference type="RefSeq" id="WP_111196491.1">
    <property type="nucleotide sequence ID" value="NZ_QKVK01000002.1"/>
</dbReference>
<reference evidence="2" key="1">
    <citation type="submission" date="2018-06" db="EMBL/GenBank/DDBJ databases">
        <title>Aestuariibacter litoralis strain KCTC 52945T.</title>
        <authorList>
            <person name="Li X."/>
            <person name="Salam N."/>
            <person name="Li J.-L."/>
            <person name="Chen Y.-M."/>
            <person name="Yang Z.-W."/>
            <person name="Zhang L.-Y."/>
            <person name="Han M.-X."/>
            <person name="Xiao M."/>
            <person name="Li W.-J."/>
        </authorList>
    </citation>
    <scope>NUCLEOTIDE SEQUENCE [LARGE SCALE GENOMIC DNA]</scope>
    <source>
        <strain evidence="2">KCTC 52945</strain>
    </source>
</reference>
<name>A0A2W2BBZ0_9HYPH</name>
<dbReference type="GO" id="GO:0046653">
    <property type="term" value="P:tetrahydrofolate metabolic process"/>
    <property type="evidence" value="ECO:0007669"/>
    <property type="project" value="InterPro"/>
</dbReference>
<proteinExistence type="predicted"/>
<protein>
    <submittedName>
        <fullName evidence="1">Sarcosine oxidase subunit delta</fullName>
    </submittedName>
</protein>
<evidence type="ECO:0000313" key="2">
    <source>
        <dbReference type="Proteomes" id="UP000248795"/>
    </source>
</evidence>
<keyword evidence="2" id="KW-1185">Reference proteome</keyword>
<dbReference type="InterPro" id="IPR038561">
    <property type="entry name" value="SoxD_sf"/>
</dbReference>
<organism evidence="1 2">
    <name type="scientific">Aestuariivirga litoralis</name>
    <dbReference type="NCBI Taxonomy" id="2650924"/>
    <lineage>
        <taxon>Bacteria</taxon>
        <taxon>Pseudomonadati</taxon>
        <taxon>Pseudomonadota</taxon>
        <taxon>Alphaproteobacteria</taxon>
        <taxon>Hyphomicrobiales</taxon>
        <taxon>Aestuariivirgaceae</taxon>
        <taxon>Aestuariivirga</taxon>
    </lineage>
</organism>
<dbReference type="Proteomes" id="UP000248795">
    <property type="component" value="Unassembled WGS sequence"/>
</dbReference>
<dbReference type="EMBL" id="QKVK01000002">
    <property type="protein sequence ID" value="PZF77744.1"/>
    <property type="molecule type" value="Genomic_DNA"/>
</dbReference>
<comment type="caution">
    <text evidence="1">The sequence shown here is derived from an EMBL/GenBank/DDBJ whole genome shotgun (WGS) entry which is preliminary data.</text>
</comment>
<sequence length="117" mass="13533">MLVVKCPVCGAEGDETDFHAGGQAHIRRPATHDPAHVTDEQQRNYLFIRINPKGLHFERWRCDRGCGKWFHAARDTVTMEFKAFYGITELPPRDVIAQAKGQWAEYFEHRLKSEHKA</sequence>
<dbReference type="Gene3D" id="3.30.2270.10">
    <property type="entry name" value="Folate-binding superfamily"/>
    <property type="match status" value="1"/>
</dbReference>
<dbReference type="Pfam" id="PF04267">
    <property type="entry name" value="SoxD"/>
    <property type="match status" value="1"/>
</dbReference>
<dbReference type="AlphaFoldDB" id="A0A2W2BBZ0"/>